<dbReference type="Pfam" id="PF00685">
    <property type="entry name" value="Sulfotransfer_1"/>
    <property type="match status" value="1"/>
</dbReference>
<dbReference type="GO" id="GO:0008146">
    <property type="term" value="F:sulfotransferase activity"/>
    <property type="evidence" value="ECO:0007669"/>
    <property type="project" value="InterPro"/>
</dbReference>
<dbReference type="EC" id="2.8.2.-" evidence="3"/>
<dbReference type="EnsemblPlants" id="Kaladp0037s0064.1.v1.1">
    <property type="protein sequence ID" value="Kaladp0037s0064.1.v1.1.CDS.1"/>
    <property type="gene ID" value="Kaladp0037s0064.v1.1"/>
</dbReference>
<dbReference type="Gene3D" id="3.40.50.300">
    <property type="entry name" value="P-loop containing nucleotide triphosphate hydrolases"/>
    <property type="match status" value="1"/>
</dbReference>
<proteinExistence type="inferred from homology"/>
<evidence type="ECO:0000313" key="6">
    <source>
        <dbReference type="EnsemblPlants" id="Kaladp0037s0064.1.v1.1.CDS.1"/>
    </source>
</evidence>
<dbReference type="SUPFAM" id="SSF52540">
    <property type="entry name" value="P-loop containing nucleoside triphosphate hydrolases"/>
    <property type="match status" value="1"/>
</dbReference>
<dbReference type="AlphaFoldDB" id="A0A7N0THI9"/>
<reference evidence="6" key="1">
    <citation type="submission" date="2021-01" db="UniProtKB">
        <authorList>
            <consortium name="EnsemblPlants"/>
        </authorList>
    </citation>
    <scope>IDENTIFICATION</scope>
</reference>
<sequence>MADATCSNSNQQTPGQNLPNDDDDKNAFISALPTQPGWISRSLKQYQGFWLDEQLIPVILSLQQKFRGKPDHIVLTSYPKSGTTWLKALLFSITNRSRYHAADAAASDGNGNNPLVSYNPHVCVPRLERYAENNVDDPNPDQVLFNTHLAYSLLPKSMIHCGCKIVYVAREPKDVLVSLWHFAVKLRGKDDLLPLTFNEAFDMFCNGVSDFGPYWDHVMDYWNAHLKFPHNFFFITYEDLMEKPVFNVKKLAHFIGQSFTIVEEERCIAEEIVSFCSFEKLGSLEVNKTGTMSPVERVSHKK</sequence>
<dbReference type="InterPro" id="IPR000863">
    <property type="entry name" value="Sulfotransferase_dom"/>
</dbReference>
<evidence type="ECO:0000256" key="3">
    <source>
        <dbReference type="RuleBase" id="RU361155"/>
    </source>
</evidence>
<dbReference type="Proteomes" id="UP000594263">
    <property type="component" value="Unplaced"/>
</dbReference>
<dbReference type="InterPro" id="IPR027417">
    <property type="entry name" value="P-loop_NTPase"/>
</dbReference>
<feature type="region of interest" description="Disordered" evidence="4">
    <location>
        <begin position="1"/>
        <end position="26"/>
    </location>
</feature>
<feature type="domain" description="Sulfotransferase" evidence="5">
    <location>
        <begin position="70"/>
        <end position="294"/>
    </location>
</feature>
<keyword evidence="2 3" id="KW-0808">Transferase</keyword>
<keyword evidence="7" id="KW-1185">Reference proteome</keyword>
<comment type="similarity">
    <text evidence="1 3">Belongs to the sulfotransferase 1 family.</text>
</comment>
<name>A0A7N0THI9_KALFE</name>
<protein>
    <recommendedName>
        <fullName evidence="3">Sulfotransferase</fullName>
        <ecNumber evidence="3">2.8.2.-</ecNumber>
    </recommendedName>
</protein>
<dbReference type="Gramene" id="Kaladp0037s0064.1.v1.1">
    <property type="protein sequence ID" value="Kaladp0037s0064.1.v1.1.CDS.1"/>
    <property type="gene ID" value="Kaladp0037s0064.v1.1"/>
</dbReference>
<feature type="compositionally biased region" description="Polar residues" evidence="4">
    <location>
        <begin position="1"/>
        <end position="19"/>
    </location>
</feature>
<evidence type="ECO:0000256" key="2">
    <source>
        <dbReference type="ARBA" id="ARBA00022679"/>
    </source>
</evidence>
<dbReference type="PANTHER" id="PTHR11783">
    <property type="entry name" value="SULFOTRANSFERASE SULT"/>
    <property type="match status" value="1"/>
</dbReference>
<evidence type="ECO:0000259" key="5">
    <source>
        <dbReference type="Pfam" id="PF00685"/>
    </source>
</evidence>
<accession>A0A7N0THI9</accession>
<evidence type="ECO:0000313" key="7">
    <source>
        <dbReference type="Proteomes" id="UP000594263"/>
    </source>
</evidence>
<evidence type="ECO:0000256" key="4">
    <source>
        <dbReference type="SAM" id="MobiDB-lite"/>
    </source>
</evidence>
<evidence type="ECO:0000256" key="1">
    <source>
        <dbReference type="ARBA" id="ARBA00005771"/>
    </source>
</evidence>
<organism evidence="6 7">
    <name type="scientific">Kalanchoe fedtschenkoi</name>
    <name type="common">Lavender scallops</name>
    <name type="synonym">South American air plant</name>
    <dbReference type="NCBI Taxonomy" id="63787"/>
    <lineage>
        <taxon>Eukaryota</taxon>
        <taxon>Viridiplantae</taxon>
        <taxon>Streptophyta</taxon>
        <taxon>Embryophyta</taxon>
        <taxon>Tracheophyta</taxon>
        <taxon>Spermatophyta</taxon>
        <taxon>Magnoliopsida</taxon>
        <taxon>eudicotyledons</taxon>
        <taxon>Gunneridae</taxon>
        <taxon>Pentapetalae</taxon>
        <taxon>Saxifragales</taxon>
        <taxon>Crassulaceae</taxon>
        <taxon>Kalanchoe</taxon>
    </lineage>
</organism>